<dbReference type="EC" id="5.2.1.8" evidence="4"/>
<dbReference type="GO" id="GO:0003755">
    <property type="term" value="F:peptidyl-prolyl cis-trans isomerase activity"/>
    <property type="evidence" value="ECO:0007669"/>
    <property type="project" value="UniProtKB-UniRule"/>
</dbReference>
<keyword evidence="3 4" id="KW-0413">Isomerase</keyword>
<dbReference type="PROSITE" id="PS51257">
    <property type="entry name" value="PROKAR_LIPOPROTEIN"/>
    <property type="match status" value="1"/>
</dbReference>
<evidence type="ECO:0000259" key="6">
    <source>
        <dbReference type="PROSITE" id="PS50059"/>
    </source>
</evidence>
<dbReference type="Proteomes" id="UP000037755">
    <property type="component" value="Unassembled WGS sequence"/>
</dbReference>
<dbReference type="InterPro" id="IPR046357">
    <property type="entry name" value="PPIase_dom_sf"/>
</dbReference>
<dbReference type="Gene3D" id="3.10.50.40">
    <property type="match status" value="1"/>
</dbReference>
<reference evidence="7 8" key="1">
    <citation type="submission" date="2015-08" db="EMBL/GenBank/DDBJ databases">
        <title>Whole genome sequence of Flavobacterium akiainvivens IK-1T, from decaying Wikstroemia oahuensis, an endemic Hawaiian shrub.</title>
        <authorList>
            <person name="Wan X."/>
            <person name="Hou S."/>
            <person name="Saito J."/>
            <person name="Donachie S."/>
        </authorList>
    </citation>
    <scope>NUCLEOTIDE SEQUENCE [LARGE SCALE GENOMIC DNA]</scope>
    <source>
        <strain evidence="7 8">IK-1</strain>
    </source>
</reference>
<dbReference type="PROSITE" id="PS50059">
    <property type="entry name" value="FKBP_PPIASE"/>
    <property type="match status" value="1"/>
</dbReference>
<gene>
    <name evidence="7" type="ORF">AM493_07400</name>
</gene>
<feature type="domain" description="PPIase FKBP-type" evidence="6">
    <location>
        <begin position="90"/>
        <end position="177"/>
    </location>
</feature>
<dbReference type="RefSeq" id="WP_054407195.1">
    <property type="nucleotide sequence ID" value="NZ_FOYA01000008.1"/>
</dbReference>
<evidence type="ECO:0000256" key="3">
    <source>
        <dbReference type="PROSITE-ProRule" id="PRU00277"/>
    </source>
</evidence>
<dbReference type="AlphaFoldDB" id="A0A0M8MGP9"/>
<protein>
    <recommendedName>
        <fullName evidence="4">Peptidyl-prolyl cis-trans isomerase</fullName>
        <ecNumber evidence="4">5.2.1.8</ecNumber>
    </recommendedName>
</protein>
<dbReference type="SUPFAM" id="SSF54534">
    <property type="entry name" value="FKBP-like"/>
    <property type="match status" value="1"/>
</dbReference>
<comment type="caution">
    <text evidence="7">The sequence shown here is derived from an EMBL/GenBank/DDBJ whole genome shotgun (WGS) entry which is preliminary data.</text>
</comment>
<dbReference type="PATRIC" id="fig|1202724.3.peg.1540"/>
<dbReference type="Pfam" id="PF00254">
    <property type="entry name" value="FKBP_C"/>
    <property type="match status" value="1"/>
</dbReference>
<dbReference type="STRING" id="1202724.AM493_07400"/>
<sequence length="181" mass="20562">MKKVLFALLLATLVFTACSKPQARRAVSHKEGTFMQESIDRNKKLVATEEKRIDSIIKSNPSVKYTASAKGYWYHYIVENTIDTVTPKEGDVAYFTYDVKDLKGKVIYTEEELQPQVYHVDKQNIMMGISDGIKLMNRGEKVTFIFPSHMGYGYHGDNDKIGTNEPLVCTVTLTDIKQDPK</sequence>
<name>A0A0M8MGP9_9FLAO</name>
<dbReference type="InterPro" id="IPR019869">
    <property type="entry name" value="Motility-assoc_PPIase_GldI"/>
</dbReference>
<evidence type="ECO:0000256" key="5">
    <source>
        <dbReference type="SAM" id="SignalP"/>
    </source>
</evidence>
<feature type="signal peptide" evidence="5">
    <location>
        <begin position="1"/>
        <end position="19"/>
    </location>
</feature>
<comment type="similarity">
    <text evidence="4">Belongs to the FKBP-type PPIase family.</text>
</comment>
<comment type="catalytic activity">
    <reaction evidence="1 3 4">
        <text>[protein]-peptidylproline (omega=180) = [protein]-peptidylproline (omega=0)</text>
        <dbReference type="Rhea" id="RHEA:16237"/>
        <dbReference type="Rhea" id="RHEA-COMP:10747"/>
        <dbReference type="Rhea" id="RHEA-COMP:10748"/>
        <dbReference type="ChEBI" id="CHEBI:83833"/>
        <dbReference type="ChEBI" id="CHEBI:83834"/>
        <dbReference type="EC" id="5.2.1.8"/>
    </reaction>
</comment>
<dbReference type="OrthoDB" id="1093155at2"/>
<evidence type="ECO:0000256" key="4">
    <source>
        <dbReference type="RuleBase" id="RU003915"/>
    </source>
</evidence>
<keyword evidence="5" id="KW-0732">Signal</keyword>
<feature type="chain" id="PRO_5005818651" description="Peptidyl-prolyl cis-trans isomerase" evidence="5">
    <location>
        <begin position="20"/>
        <end position="181"/>
    </location>
</feature>
<evidence type="ECO:0000256" key="1">
    <source>
        <dbReference type="ARBA" id="ARBA00000971"/>
    </source>
</evidence>
<evidence type="ECO:0000256" key="2">
    <source>
        <dbReference type="ARBA" id="ARBA00023110"/>
    </source>
</evidence>
<dbReference type="NCBIfam" id="TIGR03516">
    <property type="entry name" value="ppisom_GldI"/>
    <property type="match status" value="1"/>
</dbReference>
<keyword evidence="8" id="KW-1185">Reference proteome</keyword>
<accession>A0A0M8MGP9</accession>
<keyword evidence="2 3" id="KW-0697">Rotamase</keyword>
<proteinExistence type="inferred from homology"/>
<organism evidence="7 8">
    <name type="scientific">Flavobacterium akiainvivens</name>
    <dbReference type="NCBI Taxonomy" id="1202724"/>
    <lineage>
        <taxon>Bacteria</taxon>
        <taxon>Pseudomonadati</taxon>
        <taxon>Bacteroidota</taxon>
        <taxon>Flavobacteriia</taxon>
        <taxon>Flavobacteriales</taxon>
        <taxon>Flavobacteriaceae</taxon>
        <taxon>Flavobacterium</taxon>
    </lineage>
</organism>
<dbReference type="InterPro" id="IPR001179">
    <property type="entry name" value="PPIase_FKBP_dom"/>
</dbReference>
<evidence type="ECO:0000313" key="8">
    <source>
        <dbReference type="Proteomes" id="UP000037755"/>
    </source>
</evidence>
<evidence type="ECO:0000313" key="7">
    <source>
        <dbReference type="EMBL" id="KOS05881.1"/>
    </source>
</evidence>
<dbReference type="EMBL" id="LIYD01000005">
    <property type="protein sequence ID" value="KOS05881.1"/>
    <property type="molecule type" value="Genomic_DNA"/>
</dbReference>